<evidence type="ECO:0000256" key="1">
    <source>
        <dbReference type="ARBA" id="ARBA00008434"/>
    </source>
</evidence>
<dbReference type="Pfam" id="PF00092">
    <property type="entry name" value="VWA"/>
    <property type="match status" value="1"/>
</dbReference>
<dbReference type="EMBL" id="JACSEA010000021">
    <property type="protein sequence ID" value="KAF7380825.1"/>
    <property type="molecule type" value="Genomic_DNA"/>
</dbReference>
<dbReference type="SUPFAM" id="SSF47060">
    <property type="entry name" value="S15/NS1 RNA-binding domain"/>
    <property type="match status" value="1"/>
</dbReference>
<keyword evidence="4" id="KW-0067">ATP-binding</keyword>
<evidence type="ECO:0000259" key="9">
    <source>
        <dbReference type="PROSITE" id="PS50234"/>
    </source>
</evidence>
<dbReference type="InterPro" id="IPR011704">
    <property type="entry name" value="ATPase_dyneun-rel_AAA"/>
</dbReference>
<comment type="similarity">
    <text evidence="1">Belongs to the universal ribosomal protein uS15 family.</text>
</comment>
<feature type="domain" description="VWFA" evidence="9">
    <location>
        <begin position="3091"/>
        <end position="3288"/>
    </location>
</feature>
<feature type="compositionally biased region" description="Acidic residues" evidence="8">
    <location>
        <begin position="2607"/>
        <end position="2638"/>
    </location>
</feature>
<gene>
    <name evidence="10" type="ORF">HZH66_014201</name>
</gene>
<dbReference type="Pfam" id="PF00312">
    <property type="entry name" value="Ribosomal_S15"/>
    <property type="match status" value="1"/>
</dbReference>
<feature type="compositionally biased region" description="Polar residues" evidence="8">
    <location>
        <begin position="2788"/>
        <end position="2798"/>
    </location>
</feature>
<feature type="compositionally biased region" description="Acidic residues" evidence="8">
    <location>
        <begin position="2516"/>
        <end position="2535"/>
    </location>
</feature>
<sequence>MIDYNRHLEELLERTEDLLLESLKRKIHNNDLEQLASYHALLERVKRLSDDENDNTRTMASETQLFLRKSDELSKLVSKIKTLEPSYEFALKEIEIKLEALSTFVEKEKCLNAGGKFEWVDSVLVKCLRDGTWLLIDQVNLCSPAVLDRLNGLLEPNGVLTIGERGVDNHGNVITIKPHKNFRLFLTMDPRYGEISRAMRNRGVEIYMIGPKENIHYDRMDLKSMLHHYGITKCHHQRALVEIYERMSKEIVTIDKLNIVDLMHSAFLVARRLTRGFPSRQAIRIACIDVYIKARSTRTPEIKEFLVSVIEEIIDAFIISNSNNNFVDLDAATWSIRNIQENTKLTIIRQEGLLLKSAIEIYKSNPMKNDLTPTSSCWNDMVDLMANKKLEMLNVDVKQVLPYLLIDLYERSTLTDVEIRNLWFSKMLTKEKNTLLMDLARKNNLLADEVLSFNFHIAKRSLPWDLAFLPGIAVNDTNDEVMNDANKLALLLYLRTMIIIDDTILDESLVDEKEKTMSVKQYSNAIYHNKLTSNIKNQPLLTDYVKLVCQTNTCIHSLLRDNALLINNEAYVEFRQGLKYCNRFLQLGETTLINKSERQIINLEEMTLLLRVYYRWLIKFVYKLYRVCKTDSTISEITINEMNNFFVMVNEINHLLLSTHDPFKKITKLIKKHLILPLPHISETSMSVHVKIRKTLKSFLPWDDGTNDQSIKKELKIISIQTNDAITMRYQMISLWTKIYSNPISDNSVLQGISEIEEFCESNHFNLNTPMEVSMVLEKINSIDPKELIKMSSNIQLWPIYEYLFLLLAHSSYRQVCENTTNNDTSLENLLESFAKVPSIPANLIAILSTIFSNETDSNQRMLLMPELCVLLSQFTQNSYAVKDSKMLLHWNGISNDDVETSIVIYDVPKTNQHVGGTILMNLILELILQRTEQRKEDRILAATTLGTYTSRTEQLNNLNDILWHNSVSLTSKCYNCTNNDFAIMKFYLNLYMSAVEDMYSENDVEKLIVSTIEKQGNQKKNEIESTYLNEYLKPIDELREIRKKFRNVDMNDDVVERGRTWILIGYLELLIFGNLGYIDPVHKISLKLKCLEEDIEDCKTAIYINSLQSHILKTSNENVHPRYLAMRKYLETVSKEKDNLKLSKAFRPSSTDFTMLSKDVMNFRNTITSYEIIYKHIDRLTFAINMIEENPSKESIKIAEDALREGETWYLSVQRFAEQIEIKYYSFYPDIVLPLLVSLIHLKQGISLLINETEKGITSIITDSKKGNLEKLIYNMIRYPTIGSGQENLLNLVNTCTSNYTKLVISKSLRLEDSSVSVKEQFRIVKCALYELYNYIVLNRDLSKDHWELLNESLKQLVTIWKQQQEETEKRAAEKECLYKNKSLPTNNDDDEDLISELEQFFPTYRERDFGDIENAMEMNLEETVTSTELKESYNDIISYDDIKEIQQIHSTIVTSFVKCEWIFRENDNVEPNYIRPLLQRYEIAHLLLKNIKFNLNENFTSKLYNSLHMLVSQSLQTTENESTQQMMFNMIKAYKKSYDFYKDSNIQEVKQCLPLCECILTRINEFLQQWSEHPTLKSIKSIIERIYGFPVTSPVARFLTGLELLLVKLHQWEENAHSGVTLSNDILTLTQQIISWRKLELTCWKSCLDTAFENLRSQTSKWWFYLYALIESYVFKSVSMVTSSNIIKENESIDKKKLIELLERFINESPLAEFETRLDLLLTFHCHVLYFQPSVEKEDLLAILWNIHNYYKQFVQDVNTKIQGFKAPIEKKLKDFVKIARWNDISYWSVKETVEKTHRTLHKFVKEYENSLKQNVLSCLTVTAESSNANLGNDCKGDNAQKEYIINPNDFIISETITKGINTQNIKFKLESKNINNPDMRYEFVSSVGKLLDKAKRYCKEIILTSSYPCIRMDIENFIQDYMEQSIHLKNTEIDRSLTKSKQKSQAKSILQQKKMILANYFKALNLMGVSYRTGILTWKNNVDKIIDFTISPLDISVVTKYFNLSKVDEQMLIQWTNCDKYYYKSIIKLNALNAMLRSTTQTDLGQQNIERCRGYSSHIMLMANKQRLILSKLFNYYKPLRVLLMNLSEIDDIHIDVSQQFQSNIRNIKESMINLELETNTLPILDTSDSRILDNMKTKLNEYLILIRRIARIFNSVFISTKVKDMTNEKTFDLYHLKVLEDTCKNITMLKMQISTLFDAFISTNATHPIVESITFLQTQIECSINTFKELKQLTIEKNRDSCSNDAECIKRCIDNLVKNILLVVQKKYKANTSEDDAPCLNNDDNDDKDDKDVEDDFERNKLKEKLIEDLEKNIEELKVSHVYELLKNLLLRVGEKHDYKRLLLQYLPIMEQYLLLVQFYLNEQIASFRVTCKLLYLQLNVFLDLATNGFCVPKDLDMEDCDTEESGDNVKTGGMGLGEGEGQKDVSDRIESEDQLEDAKRADEEEQKSEDKDCKEEDKGIEMSENFDSKLQDIEKDENDEKQEDDEEDKDLDKEMGETEEDAERLDKEIWGDDEEESENENNEASKDEEEEKRGEGEEIGDKEITANDGSNKEDRDDEKEHHEEDKQREEEKKEINEINEPEYNDDQIDPYHGKHQPQPEPEPLDLPEDMNLDDDNGKEEEEDHPEEENPFDIDDMKNSKTPENENTDPMEEKNDQQEEKIDLDDDSSDDENNDKGETENQDNEGKMDEDADPKEEKENEETEEKQELEDKVAPSANDASKELDAAEQIDSSKDGTKDNVIQESQTEQNQETPTESSQDDNKNNGVGQSQSERQESGHAGSSLDDTNTVSQQENKSKQVNKRKNLGTADENRSLLGKTEPEKKKLKMINSQEEISEQEQEDQSVNKDKDDIDMCQHIKNSDQFDDYAMDAATENQIKQQASNIEDEENKEKENEEESMDVDLHKDESEDLNKEEDIPKQNPEKLAQDKKEQHKNDSSQKGNNTEVNQMETNIEIEGDVIETVKVERGNDTTFHTNMDVENNTMLNKSVETARTEVEKMLSEWTYVPSTEEATIAWNYLSAVTDSAARGLSEKLRLVLEPTKATRLKGDYRTGRRINMRKIIPYIASQFRKDKIWLRRTKPSKRDYQIVLALDDSSSMADNHSKELAFESLSLISKAMTYLEVGQLCVISFGERVSVLHPLGETFTEQSGSRLIQEMRFEQKKTSIGQLVDFTVDMFETQCSSSDNAKLVVVLSDGRGIFSEGTDKVNHAVRRAKIADIFLVFIIVDNPINKDSILDIRMPVFEDGKLLVKLSSTCNVCVNTTKNQYFIREYASHLSDYNVKWVRPEPVCITEPKKSGDLGIPHDIKATNLLAGYDKSKELQDADEIVKKLVTLEFHPRKETIHLRREKILELVKRHKLDRGSPETKIAAMTAEILQLQEIIKKNPRDKKKKVFLKEIIEKRNKYLRIMRTWDYKRFEWILEKLNLIYKKPPLDNTPPYRKDSLRKLTQKLCDKIKQEKLDAYKAELQNQQKLFYKQKLEDFIFIRNEELELGIESTITEDDIENDKLTCGLAINFKRAHTGAQNISVCLNQTDTREALLYKILLLCCLLQFNHADVYSEYNPENFESRRNFYPCSPVGSLPLDAIPPAIACAFKSTSTAKRGSNVPSSRAPPPSPTYVKVSSPISYKPLPRTSSLVYVAPPIVKSASAVVATDRKSVEKDVDYMSYPKYSFNYGVIDGYTGDSKSAWEERDGDTVKGEYSVVEADGTIRTVSYTADDHNGFNAHLFYMEILKNCDIDLLWHIKGSTSVTIVP</sequence>
<feature type="compositionally biased region" description="Basic and acidic residues" evidence="8">
    <location>
        <begin position="2536"/>
        <end position="2581"/>
    </location>
</feature>
<dbReference type="GO" id="GO:0003735">
    <property type="term" value="F:structural constituent of ribosome"/>
    <property type="evidence" value="ECO:0007669"/>
    <property type="project" value="InterPro"/>
</dbReference>
<feature type="compositionally biased region" description="Acidic residues" evidence="8">
    <location>
        <begin position="2479"/>
        <end position="2494"/>
    </location>
</feature>
<feature type="region of interest" description="Disordered" evidence="8">
    <location>
        <begin position="2406"/>
        <end position="2951"/>
    </location>
</feature>
<dbReference type="Pfam" id="PF07728">
    <property type="entry name" value="AAA_5"/>
    <property type="match status" value="1"/>
</dbReference>
<feature type="compositionally biased region" description="Basic and acidic residues" evidence="8">
    <location>
        <begin position="2678"/>
        <end position="2693"/>
    </location>
</feature>
<protein>
    <recommendedName>
        <fullName evidence="9">VWFA domain-containing protein</fullName>
    </recommendedName>
</protein>
<dbReference type="GO" id="GO:0005634">
    <property type="term" value="C:nucleus"/>
    <property type="evidence" value="ECO:0007669"/>
    <property type="project" value="TreeGrafter"/>
</dbReference>
<comment type="caution">
    <text evidence="10">The sequence shown here is derived from an EMBL/GenBank/DDBJ whole genome shotgun (WGS) entry which is preliminary data.</text>
</comment>
<dbReference type="GO" id="GO:0000055">
    <property type="term" value="P:ribosomal large subunit export from nucleus"/>
    <property type="evidence" value="ECO:0007669"/>
    <property type="project" value="TreeGrafter"/>
</dbReference>
<evidence type="ECO:0000256" key="6">
    <source>
        <dbReference type="ARBA" id="ARBA00023274"/>
    </source>
</evidence>
<reference evidence="10" key="1">
    <citation type="journal article" date="2020" name="G3 (Bethesda)">
        <title>High-Quality Assemblies for Three Invasive Social Wasps from the &lt;i&gt;Vespula&lt;/i&gt; Genus.</title>
        <authorList>
            <person name="Harrop T.W.R."/>
            <person name="Guhlin J."/>
            <person name="McLaughlin G.M."/>
            <person name="Permina E."/>
            <person name="Stockwell P."/>
            <person name="Gilligan J."/>
            <person name="Le Lec M.F."/>
            <person name="Gruber M.A.M."/>
            <person name="Quinn O."/>
            <person name="Lovegrove M."/>
            <person name="Duncan E.J."/>
            <person name="Remnant E.J."/>
            <person name="Van Eeckhoven J."/>
            <person name="Graham B."/>
            <person name="Knapp R.A."/>
            <person name="Langford K.W."/>
            <person name="Kronenberg Z."/>
            <person name="Press M.O."/>
            <person name="Eacker S.M."/>
            <person name="Wilson-Rankin E.E."/>
            <person name="Purcell J."/>
            <person name="Lester P.J."/>
            <person name="Dearden P.K."/>
        </authorList>
    </citation>
    <scope>NUCLEOTIDE SEQUENCE</scope>
    <source>
        <strain evidence="10">Marl-1</strain>
    </source>
</reference>
<evidence type="ECO:0000256" key="4">
    <source>
        <dbReference type="ARBA" id="ARBA00022840"/>
    </source>
</evidence>
<feature type="compositionally biased region" description="Acidic residues" evidence="8">
    <location>
        <begin position="2666"/>
        <end position="2677"/>
    </location>
</feature>
<dbReference type="InterPro" id="IPR036465">
    <property type="entry name" value="vWFA_dom_sf"/>
</dbReference>
<keyword evidence="11" id="KW-1185">Reference proteome</keyword>
<evidence type="ECO:0000313" key="10">
    <source>
        <dbReference type="EMBL" id="KAF7380825.1"/>
    </source>
</evidence>
<feature type="compositionally biased region" description="Basic and acidic residues" evidence="8">
    <location>
        <begin position="2905"/>
        <end position="2941"/>
    </location>
</feature>
<evidence type="ECO:0000256" key="5">
    <source>
        <dbReference type="ARBA" id="ARBA00022980"/>
    </source>
</evidence>
<dbReference type="SUPFAM" id="SSF52540">
    <property type="entry name" value="P-loop containing nucleoside triphosphate hydrolases"/>
    <property type="match status" value="1"/>
</dbReference>
<feature type="compositionally biased region" description="Acidic residues" evidence="8">
    <location>
        <begin position="2582"/>
        <end position="2593"/>
    </location>
</feature>
<feature type="compositionally biased region" description="Basic and acidic residues" evidence="8">
    <location>
        <begin position="2848"/>
        <end position="2866"/>
    </location>
</feature>
<feature type="compositionally biased region" description="Basic and acidic residues" evidence="8">
    <location>
        <begin position="2655"/>
        <end position="2665"/>
    </location>
</feature>
<name>A0A834MQB5_VESVU</name>
<accession>A0A834MQB5</accession>
<dbReference type="GO" id="GO:0005524">
    <property type="term" value="F:ATP binding"/>
    <property type="evidence" value="ECO:0007669"/>
    <property type="project" value="UniProtKB-KW"/>
</dbReference>
<dbReference type="Pfam" id="PF00379">
    <property type="entry name" value="Chitin_bind_4"/>
    <property type="match status" value="1"/>
</dbReference>
<dbReference type="Gene3D" id="3.40.50.300">
    <property type="entry name" value="P-loop containing nucleotide triphosphate hydrolases"/>
    <property type="match status" value="1"/>
</dbReference>
<feature type="compositionally biased region" description="Acidic residues" evidence="8">
    <location>
        <begin position="2888"/>
        <end position="2904"/>
    </location>
</feature>
<dbReference type="SMART" id="SM01387">
    <property type="entry name" value="Ribosomal_S15"/>
    <property type="match status" value="1"/>
</dbReference>
<feature type="compositionally biased region" description="Polar residues" evidence="8">
    <location>
        <begin position="2942"/>
        <end position="2951"/>
    </location>
</feature>
<dbReference type="Proteomes" id="UP000614350">
    <property type="component" value="Unassembled WGS sequence"/>
</dbReference>
<feature type="compositionally biased region" description="Polar residues" evidence="8">
    <location>
        <begin position="2744"/>
        <end position="2761"/>
    </location>
</feature>
<dbReference type="FunFam" id="3.40.50.410:FF:000028">
    <property type="entry name" value="Midasin"/>
    <property type="match status" value="1"/>
</dbReference>
<evidence type="ECO:0000256" key="8">
    <source>
        <dbReference type="SAM" id="MobiDB-lite"/>
    </source>
</evidence>
<feature type="compositionally biased region" description="Polar residues" evidence="8">
    <location>
        <begin position="2877"/>
        <end position="2887"/>
    </location>
</feature>
<dbReference type="GO" id="GO:0000027">
    <property type="term" value="P:ribosomal large subunit assembly"/>
    <property type="evidence" value="ECO:0007669"/>
    <property type="project" value="TreeGrafter"/>
</dbReference>
<dbReference type="InterPro" id="IPR031311">
    <property type="entry name" value="CHIT_BIND_RR_consensus"/>
</dbReference>
<feature type="compositionally biased region" description="Basic and acidic residues" evidence="8">
    <location>
        <begin position="2425"/>
        <end position="2478"/>
    </location>
</feature>
<dbReference type="PROSITE" id="PS50234">
    <property type="entry name" value="VWFA"/>
    <property type="match status" value="1"/>
</dbReference>
<feature type="compositionally biased region" description="Acidic residues" evidence="8">
    <location>
        <begin position="2694"/>
        <end position="2712"/>
    </location>
</feature>
<evidence type="ECO:0000256" key="3">
    <source>
        <dbReference type="ARBA" id="ARBA00022741"/>
    </source>
</evidence>
<keyword evidence="5" id="KW-0689">Ribosomal protein</keyword>
<keyword evidence="3" id="KW-0547">Nucleotide-binding</keyword>
<dbReference type="Gene3D" id="1.10.287.10">
    <property type="entry name" value="S15/NS1, RNA-binding"/>
    <property type="match status" value="1"/>
</dbReference>
<organism evidence="10 11">
    <name type="scientific">Vespula vulgaris</name>
    <name type="common">Yellow jacket</name>
    <name type="synonym">Wasp</name>
    <dbReference type="NCBI Taxonomy" id="7454"/>
    <lineage>
        <taxon>Eukaryota</taxon>
        <taxon>Metazoa</taxon>
        <taxon>Ecdysozoa</taxon>
        <taxon>Arthropoda</taxon>
        <taxon>Hexapoda</taxon>
        <taxon>Insecta</taxon>
        <taxon>Pterygota</taxon>
        <taxon>Neoptera</taxon>
        <taxon>Endopterygota</taxon>
        <taxon>Hymenoptera</taxon>
        <taxon>Apocrita</taxon>
        <taxon>Aculeata</taxon>
        <taxon>Vespoidea</taxon>
        <taxon>Vespidae</taxon>
        <taxon>Vespinae</taxon>
        <taxon>Vespula</taxon>
    </lineage>
</organism>
<dbReference type="InterPro" id="IPR009068">
    <property type="entry name" value="uS15_NS1_RNA-bd_sf"/>
</dbReference>
<dbReference type="InterPro" id="IPR002035">
    <property type="entry name" value="VWF_A"/>
</dbReference>
<dbReference type="Gene3D" id="3.40.50.410">
    <property type="entry name" value="von Willebrand factor, type A domain"/>
    <property type="match status" value="1"/>
</dbReference>
<dbReference type="GO" id="GO:0016887">
    <property type="term" value="F:ATP hydrolysis activity"/>
    <property type="evidence" value="ECO:0007669"/>
    <property type="project" value="InterPro"/>
</dbReference>
<proteinExistence type="inferred from homology"/>
<dbReference type="InterPro" id="IPR000589">
    <property type="entry name" value="Ribosomal_uS15"/>
</dbReference>
<evidence type="ECO:0000256" key="2">
    <source>
        <dbReference type="ARBA" id="ARBA00022460"/>
    </source>
</evidence>
<dbReference type="PANTHER" id="PTHR48103:SF2">
    <property type="entry name" value="MIDASIN"/>
    <property type="match status" value="1"/>
</dbReference>
<keyword evidence="2 7" id="KW-0193">Cuticle</keyword>
<evidence type="ECO:0000313" key="11">
    <source>
        <dbReference type="Proteomes" id="UP000614350"/>
    </source>
</evidence>
<dbReference type="GO" id="GO:0006412">
    <property type="term" value="P:translation"/>
    <property type="evidence" value="ECO:0007669"/>
    <property type="project" value="InterPro"/>
</dbReference>
<dbReference type="SUPFAM" id="SSF53300">
    <property type="entry name" value="vWA-like"/>
    <property type="match status" value="1"/>
</dbReference>
<evidence type="ECO:0000256" key="7">
    <source>
        <dbReference type="PROSITE-ProRule" id="PRU00497"/>
    </source>
</evidence>
<feature type="compositionally biased region" description="Basic and acidic residues" evidence="8">
    <location>
        <begin position="2639"/>
        <end position="2648"/>
    </location>
</feature>
<feature type="compositionally biased region" description="Basic and acidic residues" evidence="8">
    <location>
        <begin position="2724"/>
        <end position="2742"/>
    </location>
</feature>
<dbReference type="PANTHER" id="PTHR48103">
    <property type="entry name" value="MIDASIN-RELATED"/>
    <property type="match status" value="1"/>
</dbReference>
<dbReference type="GO" id="GO:0030687">
    <property type="term" value="C:preribosome, large subunit precursor"/>
    <property type="evidence" value="ECO:0007669"/>
    <property type="project" value="TreeGrafter"/>
</dbReference>
<dbReference type="GO" id="GO:0042302">
    <property type="term" value="F:structural constituent of cuticle"/>
    <property type="evidence" value="ECO:0007669"/>
    <property type="project" value="UniProtKB-UniRule"/>
</dbReference>
<dbReference type="PROSITE" id="PS00233">
    <property type="entry name" value="CHIT_BIND_RR_1"/>
    <property type="match status" value="1"/>
</dbReference>
<dbReference type="PROSITE" id="PS51155">
    <property type="entry name" value="CHIT_BIND_RR_2"/>
    <property type="match status" value="1"/>
</dbReference>
<keyword evidence="6" id="KW-0687">Ribonucleoprotein</keyword>
<dbReference type="InterPro" id="IPR000618">
    <property type="entry name" value="Insect_cuticle"/>
</dbReference>
<dbReference type="InterPro" id="IPR027417">
    <property type="entry name" value="P-loop_NTPase"/>
</dbReference>
<dbReference type="GO" id="GO:0005840">
    <property type="term" value="C:ribosome"/>
    <property type="evidence" value="ECO:0007669"/>
    <property type="project" value="UniProtKB-KW"/>
</dbReference>